<keyword evidence="1" id="KW-0732">Signal</keyword>
<evidence type="ECO:0000259" key="2">
    <source>
        <dbReference type="Pfam" id="PF12937"/>
    </source>
</evidence>
<proteinExistence type="predicted"/>
<dbReference type="InParanoid" id="A0A165MTI6"/>
<gene>
    <name evidence="3" type="ORF">EXIGLDRAFT_762387</name>
</gene>
<dbReference type="InterPro" id="IPR032675">
    <property type="entry name" value="LRR_dom_sf"/>
</dbReference>
<dbReference type="InterPro" id="IPR001810">
    <property type="entry name" value="F-box_dom"/>
</dbReference>
<dbReference type="AlphaFoldDB" id="A0A165MTI6"/>
<dbReference type="Pfam" id="PF12937">
    <property type="entry name" value="F-box-like"/>
    <property type="match status" value="1"/>
</dbReference>
<evidence type="ECO:0000313" key="3">
    <source>
        <dbReference type="EMBL" id="KZV99732.1"/>
    </source>
</evidence>
<dbReference type="SUPFAM" id="SSF81383">
    <property type="entry name" value="F-box domain"/>
    <property type="match status" value="1"/>
</dbReference>
<accession>A0A165MTI6</accession>
<feature type="chain" id="PRO_5007862786" description="F-box domain-containing protein" evidence="1">
    <location>
        <begin position="19"/>
        <end position="502"/>
    </location>
</feature>
<dbReference type="Gene3D" id="1.20.1280.50">
    <property type="match status" value="1"/>
</dbReference>
<evidence type="ECO:0000313" key="4">
    <source>
        <dbReference type="Proteomes" id="UP000077266"/>
    </source>
</evidence>
<dbReference type="SUPFAM" id="SSF52047">
    <property type="entry name" value="RNI-like"/>
    <property type="match status" value="1"/>
</dbReference>
<reference evidence="3 4" key="1">
    <citation type="journal article" date="2016" name="Mol. Biol. Evol.">
        <title>Comparative Genomics of Early-Diverging Mushroom-Forming Fungi Provides Insights into the Origins of Lignocellulose Decay Capabilities.</title>
        <authorList>
            <person name="Nagy L.G."/>
            <person name="Riley R."/>
            <person name="Tritt A."/>
            <person name="Adam C."/>
            <person name="Daum C."/>
            <person name="Floudas D."/>
            <person name="Sun H."/>
            <person name="Yadav J.S."/>
            <person name="Pangilinan J."/>
            <person name="Larsson K.H."/>
            <person name="Matsuura K."/>
            <person name="Barry K."/>
            <person name="Labutti K."/>
            <person name="Kuo R."/>
            <person name="Ohm R.A."/>
            <person name="Bhattacharya S.S."/>
            <person name="Shirouzu T."/>
            <person name="Yoshinaga Y."/>
            <person name="Martin F.M."/>
            <person name="Grigoriev I.V."/>
            <person name="Hibbett D.S."/>
        </authorList>
    </citation>
    <scope>NUCLEOTIDE SEQUENCE [LARGE SCALE GENOMIC DNA]</scope>
    <source>
        <strain evidence="3 4">HHB12029</strain>
    </source>
</reference>
<dbReference type="Proteomes" id="UP000077266">
    <property type="component" value="Unassembled WGS sequence"/>
</dbReference>
<feature type="domain" description="F-box" evidence="2">
    <location>
        <begin position="3"/>
        <end position="48"/>
    </location>
</feature>
<protein>
    <recommendedName>
        <fullName evidence="2">F-box domain-containing protein</fullName>
    </recommendedName>
</protein>
<dbReference type="EMBL" id="KV425907">
    <property type="protein sequence ID" value="KZV99732.1"/>
    <property type="molecule type" value="Genomic_DNA"/>
</dbReference>
<organism evidence="3 4">
    <name type="scientific">Exidia glandulosa HHB12029</name>
    <dbReference type="NCBI Taxonomy" id="1314781"/>
    <lineage>
        <taxon>Eukaryota</taxon>
        <taxon>Fungi</taxon>
        <taxon>Dikarya</taxon>
        <taxon>Basidiomycota</taxon>
        <taxon>Agaricomycotina</taxon>
        <taxon>Agaricomycetes</taxon>
        <taxon>Auriculariales</taxon>
        <taxon>Exidiaceae</taxon>
        <taxon>Exidia</taxon>
    </lineage>
</organism>
<keyword evidence="4" id="KW-1185">Reference proteome</keyword>
<sequence length="502" mass="56669">MSISSLPVELFIAILLVAEPDPLAISSVCSRWRAVALSTPVLWTRIVLHDGKEDASIYRAAYFVPRAGSLDLHLVRKNSDGSDNFWSSRIDQLTLDLLPRCASFECVDIPKDARSQAFLEIVLRTPCPQLRELSLDTPGAIELMLPSTFGTTINFPALRSLFILGICFPYGDLGAENLTDFDIVHDCDHVCQLHQRVDEQISRLVQKCLSLHSIRADWQEGLEHEHWQLPGPVERNINLHDLLRPTVHEISFVGIPIVWTVPGPTSLIQSPISGLTFLELDGIVTCPYVQDAMSIDPLLSVLARCPKLTHLYLWRWYNNEPDAPSAPRRNTVMPCLQLVVTQHMHAEIFRQLFTALRIPRLCTLKANVNSYGSSEPIWIPRNWSWNFPELETLHVHLSGSNGFFTTSSYSPFPLSDIVQQGSWTSLKDLKVHCDEDYVTTEEVIAALEFLRDPSRTPHLRILDICTPASLKLDGKWLKALRRDRKVASRALGISFTCTIRIT</sequence>
<feature type="signal peptide" evidence="1">
    <location>
        <begin position="1"/>
        <end position="18"/>
    </location>
</feature>
<dbReference type="Gene3D" id="3.80.10.10">
    <property type="entry name" value="Ribonuclease Inhibitor"/>
    <property type="match status" value="1"/>
</dbReference>
<evidence type="ECO:0000256" key="1">
    <source>
        <dbReference type="SAM" id="SignalP"/>
    </source>
</evidence>
<name>A0A165MTI6_EXIGL</name>
<dbReference type="InterPro" id="IPR036047">
    <property type="entry name" value="F-box-like_dom_sf"/>
</dbReference>
<dbReference type="OrthoDB" id="2269034at2759"/>